<name>A0A0D7AFK2_9AGAR</name>
<dbReference type="EMBL" id="KN881721">
    <property type="protein sequence ID" value="KIY49608.1"/>
    <property type="molecule type" value="Genomic_DNA"/>
</dbReference>
<gene>
    <name evidence="1" type="ORF">FISHEDRAFT_40842</name>
</gene>
<dbReference type="InterPro" id="IPR021100">
    <property type="entry name" value="N-glycosylation_EOS1"/>
</dbReference>
<proteinExistence type="predicted"/>
<protein>
    <submittedName>
        <fullName evidence="1">Uncharacterized protein</fullName>
    </submittedName>
</protein>
<dbReference type="AlphaFoldDB" id="A0A0D7AFK2"/>
<dbReference type="OrthoDB" id="2139606at2759"/>
<dbReference type="GO" id="GO:0005789">
    <property type="term" value="C:endoplasmic reticulum membrane"/>
    <property type="evidence" value="ECO:0007669"/>
    <property type="project" value="InterPro"/>
</dbReference>
<dbReference type="PANTHER" id="PTHR28147:SF1">
    <property type="entry name" value="N-GLYCOSYLATION PROTEIN EOS1"/>
    <property type="match status" value="1"/>
</dbReference>
<dbReference type="GO" id="GO:0006487">
    <property type="term" value="P:protein N-linked glycosylation"/>
    <property type="evidence" value="ECO:0007669"/>
    <property type="project" value="TreeGrafter"/>
</dbReference>
<dbReference type="Pfam" id="PF12326">
    <property type="entry name" value="EOS1"/>
    <property type="match status" value="1"/>
</dbReference>
<dbReference type="PANTHER" id="PTHR28147">
    <property type="entry name" value="N-GLYCOSYLATION PROTEIN EOS1"/>
    <property type="match status" value="1"/>
</dbReference>
<reference evidence="1 2" key="1">
    <citation type="journal article" date="2015" name="Fungal Genet. Biol.">
        <title>Evolution of novel wood decay mechanisms in Agaricales revealed by the genome sequences of Fistulina hepatica and Cylindrobasidium torrendii.</title>
        <authorList>
            <person name="Floudas D."/>
            <person name="Held B.W."/>
            <person name="Riley R."/>
            <person name="Nagy L.G."/>
            <person name="Koehler G."/>
            <person name="Ransdell A.S."/>
            <person name="Younus H."/>
            <person name="Chow J."/>
            <person name="Chiniquy J."/>
            <person name="Lipzen A."/>
            <person name="Tritt A."/>
            <person name="Sun H."/>
            <person name="Haridas S."/>
            <person name="LaButti K."/>
            <person name="Ohm R.A."/>
            <person name="Kues U."/>
            <person name="Blanchette R.A."/>
            <person name="Grigoriev I.V."/>
            <person name="Minto R.E."/>
            <person name="Hibbett D.S."/>
        </authorList>
    </citation>
    <scope>NUCLEOTIDE SEQUENCE [LARGE SCALE GENOMIC DNA]</scope>
    <source>
        <strain evidence="1 2">ATCC 64428</strain>
    </source>
</reference>
<keyword evidence="2" id="KW-1185">Reference proteome</keyword>
<dbReference type="Proteomes" id="UP000054144">
    <property type="component" value="Unassembled WGS sequence"/>
</dbReference>
<dbReference type="GO" id="GO:0034599">
    <property type="term" value="P:cellular response to oxidative stress"/>
    <property type="evidence" value="ECO:0007669"/>
    <property type="project" value="InterPro"/>
</dbReference>
<organism evidence="1 2">
    <name type="scientific">Fistulina hepatica ATCC 64428</name>
    <dbReference type="NCBI Taxonomy" id="1128425"/>
    <lineage>
        <taxon>Eukaryota</taxon>
        <taxon>Fungi</taxon>
        <taxon>Dikarya</taxon>
        <taxon>Basidiomycota</taxon>
        <taxon>Agaricomycotina</taxon>
        <taxon>Agaricomycetes</taxon>
        <taxon>Agaricomycetidae</taxon>
        <taxon>Agaricales</taxon>
        <taxon>Fistulinaceae</taxon>
        <taxon>Fistulina</taxon>
    </lineage>
</organism>
<evidence type="ECO:0000313" key="1">
    <source>
        <dbReference type="EMBL" id="KIY49608.1"/>
    </source>
</evidence>
<sequence>MVYKYWNSSATAELRANVRARDKTAKTITTTPGVIGAGETETEIDEPARPTSLSPRRLPTARIIAPSEPLVPPNNLQRSLTPLLFEVSRLASIVPAFVGTMYNLHHLRNPPEWPRAPERIDYFVAALWVRHGLMGRWQVYYTPLPTLIRLVSLQAICWQATHLALVMLNHTKRPVVVWAVIGTTTCVSRSVQIWVTSNLWLEPPREGDTIQEGKWHLFRGGQWGGRRWDWKVVALKCMLPAGMLYFISTFAEQLRREISGC</sequence>
<evidence type="ECO:0000313" key="2">
    <source>
        <dbReference type="Proteomes" id="UP000054144"/>
    </source>
</evidence>
<accession>A0A0D7AFK2</accession>